<sequence>MFSCCLPVSRGQGRGRSLKRGSEDSTFRYARLRIRTQSRRRLWPFARRDRESSTRVKEEQQVVEENPRTMSCIEEPVSHTTEGQERPEVSVATWGSGDPGPVDGQPGTPPPKPPRRFRPPTPKQPRFNRQLKVFTSDLDYSSHVNQTGPEHLESKEAEISGEKLGK</sequence>
<dbReference type="AlphaFoldDB" id="A0A7J7W354"/>
<accession>A0A7J7W354</accession>
<evidence type="ECO:0000313" key="2">
    <source>
        <dbReference type="EMBL" id="KAF6331894.1"/>
    </source>
</evidence>
<keyword evidence="3" id="KW-1185">Reference proteome</keyword>
<name>A0A7J7W354_PIPKU</name>
<dbReference type="Proteomes" id="UP000558488">
    <property type="component" value="Unassembled WGS sequence"/>
</dbReference>
<proteinExistence type="predicted"/>
<evidence type="ECO:0000256" key="1">
    <source>
        <dbReference type="SAM" id="MobiDB-lite"/>
    </source>
</evidence>
<dbReference type="EMBL" id="JACAGB010000012">
    <property type="protein sequence ID" value="KAF6331894.1"/>
    <property type="molecule type" value="Genomic_DNA"/>
</dbReference>
<evidence type="ECO:0000313" key="3">
    <source>
        <dbReference type="Proteomes" id="UP000558488"/>
    </source>
</evidence>
<protein>
    <submittedName>
        <fullName evidence="2">Uncharacterized protein</fullName>
    </submittedName>
</protein>
<gene>
    <name evidence="2" type="ORF">mPipKuh1_008197</name>
</gene>
<comment type="caution">
    <text evidence="2">The sequence shown here is derived from an EMBL/GenBank/DDBJ whole genome shotgun (WGS) entry which is preliminary data.</text>
</comment>
<organism evidence="2 3">
    <name type="scientific">Pipistrellus kuhlii</name>
    <name type="common">Kuhl's pipistrelle</name>
    <dbReference type="NCBI Taxonomy" id="59472"/>
    <lineage>
        <taxon>Eukaryota</taxon>
        <taxon>Metazoa</taxon>
        <taxon>Chordata</taxon>
        <taxon>Craniata</taxon>
        <taxon>Vertebrata</taxon>
        <taxon>Euteleostomi</taxon>
        <taxon>Mammalia</taxon>
        <taxon>Eutheria</taxon>
        <taxon>Laurasiatheria</taxon>
        <taxon>Chiroptera</taxon>
        <taxon>Yangochiroptera</taxon>
        <taxon>Vespertilionidae</taxon>
        <taxon>Pipistrellus</taxon>
    </lineage>
</organism>
<feature type="compositionally biased region" description="Polar residues" evidence="1">
    <location>
        <begin position="138"/>
        <end position="148"/>
    </location>
</feature>
<reference evidence="2 3" key="1">
    <citation type="journal article" date="2020" name="Nature">
        <title>Six reference-quality genomes reveal evolution of bat adaptations.</title>
        <authorList>
            <person name="Jebb D."/>
            <person name="Huang Z."/>
            <person name="Pippel M."/>
            <person name="Hughes G.M."/>
            <person name="Lavrichenko K."/>
            <person name="Devanna P."/>
            <person name="Winkler S."/>
            <person name="Jermiin L.S."/>
            <person name="Skirmuntt E.C."/>
            <person name="Katzourakis A."/>
            <person name="Burkitt-Gray L."/>
            <person name="Ray D.A."/>
            <person name="Sullivan K.A.M."/>
            <person name="Roscito J.G."/>
            <person name="Kirilenko B.M."/>
            <person name="Davalos L.M."/>
            <person name="Corthals A.P."/>
            <person name="Power M.L."/>
            <person name="Jones G."/>
            <person name="Ransome R.D."/>
            <person name="Dechmann D.K.N."/>
            <person name="Locatelli A.G."/>
            <person name="Puechmaille S.J."/>
            <person name="Fedrigo O."/>
            <person name="Jarvis E.D."/>
            <person name="Hiller M."/>
            <person name="Vernes S.C."/>
            <person name="Myers E.W."/>
            <person name="Teeling E.C."/>
        </authorList>
    </citation>
    <scope>NUCLEOTIDE SEQUENCE [LARGE SCALE GENOMIC DNA]</scope>
    <source>
        <strain evidence="2">MPipKuh1</strain>
        <tissue evidence="2">Flight muscle</tissue>
    </source>
</reference>
<feature type="region of interest" description="Disordered" evidence="1">
    <location>
        <begin position="1"/>
        <end position="25"/>
    </location>
</feature>
<feature type="region of interest" description="Disordered" evidence="1">
    <location>
        <begin position="48"/>
        <end position="166"/>
    </location>
</feature>
<feature type="compositionally biased region" description="Basic and acidic residues" evidence="1">
    <location>
        <begin position="48"/>
        <end position="60"/>
    </location>
</feature>
<feature type="compositionally biased region" description="Basic and acidic residues" evidence="1">
    <location>
        <begin position="150"/>
        <end position="166"/>
    </location>
</feature>